<dbReference type="SUPFAM" id="SSF51445">
    <property type="entry name" value="(Trans)glycosidases"/>
    <property type="match status" value="1"/>
</dbReference>
<dbReference type="InterPro" id="IPR023232">
    <property type="entry name" value="Glyco_hydro_2_AS"/>
</dbReference>
<dbReference type="RefSeq" id="WP_248147077.1">
    <property type="nucleotide sequence ID" value="NZ_BAAAOF010000002.1"/>
</dbReference>
<reference evidence="10 11" key="1">
    <citation type="journal article" date="2019" name="Int. J. Syst. Evol. Microbiol.">
        <title>The Global Catalogue of Microorganisms (GCM) 10K type strain sequencing project: providing services to taxonomists for standard genome sequencing and annotation.</title>
        <authorList>
            <consortium name="The Broad Institute Genomics Platform"/>
            <consortium name="The Broad Institute Genome Sequencing Center for Infectious Disease"/>
            <person name="Wu L."/>
            <person name="Ma J."/>
        </authorList>
    </citation>
    <scope>NUCLEOTIDE SEQUENCE [LARGE SCALE GENOMIC DNA]</scope>
    <source>
        <strain evidence="10 11">JCM 14900</strain>
    </source>
</reference>
<feature type="domain" description="Glycoside hydrolase family 2 catalytic" evidence="8">
    <location>
        <begin position="270"/>
        <end position="583"/>
    </location>
</feature>
<gene>
    <name evidence="10" type="primary">uidA</name>
    <name evidence="10" type="ORF">GCM10009775_16590</name>
</gene>
<dbReference type="InterPro" id="IPR006101">
    <property type="entry name" value="Glyco_hydro_2"/>
</dbReference>
<dbReference type="SUPFAM" id="SSF49785">
    <property type="entry name" value="Galactose-binding domain-like"/>
    <property type="match status" value="1"/>
</dbReference>
<dbReference type="Pfam" id="PF02837">
    <property type="entry name" value="Glyco_hydro_2_N"/>
    <property type="match status" value="1"/>
</dbReference>
<dbReference type="InterPro" id="IPR006102">
    <property type="entry name" value="Ig-like_GH2"/>
</dbReference>
<evidence type="ECO:0000259" key="9">
    <source>
        <dbReference type="Pfam" id="PF02837"/>
    </source>
</evidence>
<feature type="domain" description="Glycoside hydrolase family 2 immunoglobulin-like beta-sandwich" evidence="7">
    <location>
        <begin position="181"/>
        <end position="268"/>
    </location>
</feature>
<dbReference type="InterPro" id="IPR006104">
    <property type="entry name" value="Glyco_hydro_2_N"/>
</dbReference>
<dbReference type="InterPro" id="IPR036156">
    <property type="entry name" value="Beta-gal/glucu_dom_sf"/>
</dbReference>
<dbReference type="InterPro" id="IPR013783">
    <property type="entry name" value="Ig-like_fold"/>
</dbReference>
<dbReference type="Pfam" id="PF02836">
    <property type="entry name" value="Glyco_hydro_2_C"/>
    <property type="match status" value="1"/>
</dbReference>
<dbReference type="SUPFAM" id="SSF49303">
    <property type="entry name" value="beta-Galactosidase/glucuronidase domain"/>
    <property type="match status" value="1"/>
</dbReference>
<dbReference type="Proteomes" id="UP001501343">
    <property type="component" value="Unassembled WGS sequence"/>
</dbReference>
<dbReference type="Gene3D" id="2.60.40.10">
    <property type="entry name" value="Immunoglobulins"/>
    <property type="match status" value="1"/>
</dbReference>
<protein>
    <recommendedName>
        <fullName evidence="3">Beta-glucuronidase</fullName>
        <ecNumber evidence="2">3.2.1.31</ecNumber>
    </recommendedName>
</protein>
<dbReference type="NCBIfam" id="NF007538">
    <property type="entry name" value="PRK10150.1"/>
    <property type="match status" value="1"/>
</dbReference>
<comment type="caution">
    <text evidence="10">The sequence shown here is derived from an EMBL/GenBank/DDBJ whole genome shotgun (WGS) entry which is preliminary data.</text>
</comment>
<evidence type="ECO:0000259" key="8">
    <source>
        <dbReference type="Pfam" id="PF02836"/>
    </source>
</evidence>
<keyword evidence="5 6" id="KW-0326">Glycosidase</keyword>
<evidence type="ECO:0000313" key="10">
    <source>
        <dbReference type="EMBL" id="GAA1924975.1"/>
    </source>
</evidence>
<sequence>MLRPQDNAKRERRRLDGLWRFRLDVDGVGRRDGWAERPLEGARQMAVPASYNDILAEPIGRLHVGSAWYETDVWIPAGWAGRRIAVYFESVTHHATVWADGAVVGEHTGGYTPFEIDLTGVAVPGAVVRLTVEVDNTLTFQTIPIGVVVDTAHGKRQRYWHDFFNYSGIHRSVWLAASDPVRLDDVTVVTDLDGTTGIVRYAARVDGDADVRATLRDSAGAVVAEASGAEGVLEVADVHAWAPGDGYLYELALEVGAVDEYRLPVGIRTVRVDGTRFLINGEPFRFRGFAMHEDIAVIGKGHNDAYMLHDFALLEWIGANSIRTSHYPYSEEVLDYADRHGIVVIDETAAVGLNMGIGGGVFGAQGYETYSESTINASTRDVHAQAIRELVARDKNHPSVVLWSIANEPESHTEAAEEYFAPLFDVCRNADPTRPVGFVNVVLAPHGECRLAQYSDVIMINRYYGWYHDPGDLPIAEDQLEAELRGWATEGKPIIMTEYGADTMPGLHSVIPSPWTEEFQTEFLATYHRVFDRIEAIVGEQVWVFADFATTGGTMRVGGNRKGVFTRDRQPKAAAFALRERWRAKMDAEEAAR</sequence>
<comment type="similarity">
    <text evidence="1 6">Belongs to the glycosyl hydrolase 2 family.</text>
</comment>
<dbReference type="PANTHER" id="PTHR10066:SF67">
    <property type="entry name" value="BETA-GLUCURONIDASE"/>
    <property type="match status" value="1"/>
</dbReference>
<dbReference type="InterPro" id="IPR023230">
    <property type="entry name" value="Glyco_hydro_2_CS"/>
</dbReference>
<name>A0ABN2PNB7_9MICO</name>
<proteinExistence type="inferred from homology"/>
<dbReference type="EC" id="3.2.1.31" evidence="2"/>
<evidence type="ECO:0000259" key="7">
    <source>
        <dbReference type="Pfam" id="PF00703"/>
    </source>
</evidence>
<organism evidence="10 11">
    <name type="scientific">Microbacterium aoyamense</name>
    <dbReference type="NCBI Taxonomy" id="344166"/>
    <lineage>
        <taxon>Bacteria</taxon>
        <taxon>Bacillati</taxon>
        <taxon>Actinomycetota</taxon>
        <taxon>Actinomycetes</taxon>
        <taxon>Micrococcales</taxon>
        <taxon>Microbacteriaceae</taxon>
        <taxon>Microbacterium</taxon>
    </lineage>
</organism>
<evidence type="ECO:0000256" key="1">
    <source>
        <dbReference type="ARBA" id="ARBA00007401"/>
    </source>
</evidence>
<keyword evidence="11" id="KW-1185">Reference proteome</keyword>
<dbReference type="InterPro" id="IPR008979">
    <property type="entry name" value="Galactose-bd-like_sf"/>
</dbReference>
<evidence type="ECO:0000256" key="5">
    <source>
        <dbReference type="ARBA" id="ARBA00023295"/>
    </source>
</evidence>
<keyword evidence="4 6" id="KW-0378">Hydrolase</keyword>
<accession>A0ABN2PNB7</accession>
<dbReference type="EMBL" id="BAAAOF010000002">
    <property type="protein sequence ID" value="GAA1924975.1"/>
    <property type="molecule type" value="Genomic_DNA"/>
</dbReference>
<evidence type="ECO:0000256" key="2">
    <source>
        <dbReference type="ARBA" id="ARBA00012761"/>
    </source>
</evidence>
<dbReference type="Pfam" id="PF00703">
    <property type="entry name" value="Glyco_hydro_2"/>
    <property type="match status" value="1"/>
</dbReference>
<feature type="domain" description="Glycosyl hydrolases family 2 sugar binding" evidence="9">
    <location>
        <begin position="13"/>
        <end position="175"/>
    </location>
</feature>
<dbReference type="PANTHER" id="PTHR10066">
    <property type="entry name" value="BETA-GLUCURONIDASE"/>
    <property type="match status" value="1"/>
</dbReference>
<dbReference type="InterPro" id="IPR006103">
    <property type="entry name" value="Glyco_hydro_2_cat"/>
</dbReference>
<evidence type="ECO:0000313" key="11">
    <source>
        <dbReference type="Proteomes" id="UP001501343"/>
    </source>
</evidence>
<dbReference type="PROSITE" id="PS00719">
    <property type="entry name" value="GLYCOSYL_HYDROL_F2_1"/>
    <property type="match status" value="1"/>
</dbReference>
<evidence type="ECO:0000256" key="3">
    <source>
        <dbReference type="ARBA" id="ARBA00016205"/>
    </source>
</evidence>
<dbReference type="PROSITE" id="PS00608">
    <property type="entry name" value="GLYCOSYL_HYDROL_F2_2"/>
    <property type="match status" value="1"/>
</dbReference>
<dbReference type="PRINTS" id="PR00132">
    <property type="entry name" value="GLHYDRLASE2"/>
</dbReference>
<dbReference type="Gene3D" id="3.20.20.80">
    <property type="entry name" value="Glycosidases"/>
    <property type="match status" value="1"/>
</dbReference>
<evidence type="ECO:0000256" key="6">
    <source>
        <dbReference type="RuleBase" id="RU361154"/>
    </source>
</evidence>
<evidence type="ECO:0000256" key="4">
    <source>
        <dbReference type="ARBA" id="ARBA00022801"/>
    </source>
</evidence>
<dbReference type="Gene3D" id="2.60.120.260">
    <property type="entry name" value="Galactose-binding domain-like"/>
    <property type="match status" value="1"/>
</dbReference>
<dbReference type="InterPro" id="IPR017853">
    <property type="entry name" value="GH"/>
</dbReference>